<proteinExistence type="inferred from homology"/>
<comment type="similarity">
    <text evidence="2">Belongs to the class-V pyridoxal-phosphate-dependent aminotransferase family. NifS/IscS subfamily.</text>
</comment>
<evidence type="ECO:0000259" key="4">
    <source>
        <dbReference type="Pfam" id="PF00266"/>
    </source>
</evidence>
<dbReference type="PANTHER" id="PTHR11601:SF34">
    <property type="entry name" value="CYSTEINE DESULFURASE"/>
    <property type="match status" value="1"/>
</dbReference>
<keyword evidence="5" id="KW-0808">Transferase</keyword>
<evidence type="ECO:0000313" key="6">
    <source>
        <dbReference type="Proteomes" id="UP000823921"/>
    </source>
</evidence>
<dbReference type="Gene3D" id="3.90.1150.10">
    <property type="entry name" value="Aspartate Aminotransferase, domain 1"/>
    <property type="match status" value="1"/>
</dbReference>
<comment type="cofactor">
    <cofactor evidence="1">
        <name>pyridoxal 5'-phosphate</name>
        <dbReference type="ChEBI" id="CHEBI:597326"/>
    </cofactor>
</comment>
<dbReference type="GO" id="GO:0008483">
    <property type="term" value="F:transaminase activity"/>
    <property type="evidence" value="ECO:0007669"/>
    <property type="project" value="UniProtKB-KW"/>
</dbReference>
<comment type="caution">
    <text evidence="5">The sequence shown here is derived from an EMBL/GenBank/DDBJ whole genome shotgun (WGS) entry which is preliminary data.</text>
</comment>
<dbReference type="SUPFAM" id="SSF53383">
    <property type="entry name" value="PLP-dependent transferases"/>
    <property type="match status" value="1"/>
</dbReference>
<dbReference type="GO" id="GO:0031071">
    <property type="term" value="F:cysteine desulfurase activity"/>
    <property type="evidence" value="ECO:0007669"/>
    <property type="project" value="UniProtKB-EC"/>
</dbReference>
<name>A0A9D2S9Y0_9FIRM</name>
<evidence type="ECO:0000256" key="3">
    <source>
        <dbReference type="ARBA" id="ARBA00050776"/>
    </source>
</evidence>
<dbReference type="Pfam" id="PF00266">
    <property type="entry name" value="Aminotran_5"/>
    <property type="match status" value="1"/>
</dbReference>
<evidence type="ECO:0000256" key="1">
    <source>
        <dbReference type="ARBA" id="ARBA00001933"/>
    </source>
</evidence>
<dbReference type="AlphaFoldDB" id="A0A9D2S9Y0"/>
<gene>
    <name evidence="5" type="ORF">H9712_03410</name>
</gene>
<feature type="domain" description="Aminotransferase class V" evidence="4">
    <location>
        <begin position="2"/>
        <end position="162"/>
    </location>
</feature>
<protein>
    <submittedName>
        <fullName evidence="5">Aminotransferase class V-fold PLP-dependent enzyme</fullName>
    </submittedName>
</protein>
<dbReference type="InterPro" id="IPR000192">
    <property type="entry name" value="Aminotrans_V_dom"/>
</dbReference>
<sequence>MIYLDSAATTLQKPPAVARAAAWAVGNLASPGRGGHLPARRAAETAFSCRQAAADLFGMESPEQVVFTSNATHGLNIAIKSLVKPGDRVLISPWEHNAVTRPLHALGAEILVARAPLFDRQGLLDAFEVGLERDPAAVVCTHVSNVFGFILPMEEIAALCRR</sequence>
<comment type="catalytic activity">
    <reaction evidence="3">
        <text>(sulfur carrier)-H + L-cysteine = (sulfur carrier)-SH + L-alanine</text>
        <dbReference type="Rhea" id="RHEA:43892"/>
        <dbReference type="Rhea" id="RHEA-COMP:14737"/>
        <dbReference type="Rhea" id="RHEA-COMP:14739"/>
        <dbReference type="ChEBI" id="CHEBI:29917"/>
        <dbReference type="ChEBI" id="CHEBI:35235"/>
        <dbReference type="ChEBI" id="CHEBI:57972"/>
        <dbReference type="ChEBI" id="CHEBI:64428"/>
        <dbReference type="EC" id="2.8.1.7"/>
    </reaction>
</comment>
<dbReference type="InterPro" id="IPR015424">
    <property type="entry name" value="PyrdxlP-dep_Trfase"/>
</dbReference>
<feature type="non-terminal residue" evidence="5">
    <location>
        <position position="162"/>
    </location>
</feature>
<dbReference type="PANTHER" id="PTHR11601">
    <property type="entry name" value="CYSTEINE DESULFURYLASE FAMILY MEMBER"/>
    <property type="match status" value="1"/>
</dbReference>
<evidence type="ECO:0000313" key="5">
    <source>
        <dbReference type="EMBL" id="HJB80013.1"/>
    </source>
</evidence>
<dbReference type="Gene3D" id="3.40.640.10">
    <property type="entry name" value="Type I PLP-dependent aspartate aminotransferase-like (Major domain)"/>
    <property type="match status" value="1"/>
</dbReference>
<organism evidence="5 6">
    <name type="scientific">Candidatus Flavonifractor intestinigallinarum</name>
    <dbReference type="NCBI Taxonomy" id="2838586"/>
    <lineage>
        <taxon>Bacteria</taxon>
        <taxon>Bacillati</taxon>
        <taxon>Bacillota</taxon>
        <taxon>Clostridia</taxon>
        <taxon>Eubacteriales</taxon>
        <taxon>Oscillospiraceae</taxon>
        <taxon>Flavonifractor</taxon>
    </lineage>
</organism>
<dbReference type="Proteomes" id="UP000823921">
    <property type="component" value="Unassembled WGS sequence"/>
</dbReference>
<evidence type="ECO:0000256" key="2">
    <source>
        <dbReference type="ARBA" id="ARBA00006490"/>
    </source>
</evidence>
<dbReference type="EMBL" id="DWXO01000032">
    <property type="protein sequence ID" value="HJB80013.1"/>
    <property type="molecule type" value="Genomic_DNA"/>
</dbReference>
<reference evidence="5" key="2">
    <citation type="submission" date="2021-04" db="EMBL/GenBank/DDBJ databases">
        <authorList>
            <person name="Gilroy R."/>
        </authorList>
    </citation>
    <scope>NUCLEOTIDE SEQUENCE</scope>
    <source>
        <strain evidence="5">CHK192-8294</strain>
    </source>
</reference>
<dbReference type="InterPro" id="IPR015421">
    <property type="entry name" value="PyrdxlP-dep_Trfase_major"/>
</dbReference>
<keyword evidence="5" id="KW-0032">Aminotransferase</keyword>
<accession>A0A9D2S9Y0</accession>
<dbReference type="InterPro" id="IPR015422">
    <property type="entry name" value="PyrdxlP-dep_Trfase_small"/>
</dbReference>
<reference evidence="5" key="1">
    <citation type="journal article" date="2021" name="PeerJ">
        <title>Extensive microbial diversity within the chicken gut microbiome revealed by metagenomics and culture.</title>
        <authorList>
            <person name="Gilroy R."/>
            <person name="Ravi A."/>
            <person name="Getino M."/>
            <person name="Pursley I."/>
            <person name="Horton D.L."/>
            <person name="Alikhan N.F."/>
            <person name="Baker D."/>
            <person name="Gharbi K."/>
            <person name="Hall N."/>
            <person name="Watson M."/>
            <person name="Adriaenssens E.M."/>
            <person name="Foster-Nyarko E."/>
            <person name="Jarju S."/>
            <person name="Secka A."/>
            <person name="Antonio M."/>
            <person name="Oren A."/>
            <person name="Chaudhuri R.R."/>
            <person name="La Ragione R."/>
            <person name="Hildebrand F."/>
            <person name="Pallen M.J."/>
        </authorList>
    </citation>
    <scope>NUCLEOTIDE SEQUENCE</scope>
    <source>
        <strain evidence="5">CHK192-8294</strain>
    </source>
</reference>